<comment type="function">
    <text evidence="10">One of several proteins that assist in the late maturation steps of the functional core of the 30S ribosomal subunit. Helps release RbfA from mature subunits. May play a role in the assembly of ribosomal proteins into the subunit. Circularly permuted GTPase that catalyzes slow GTP hydrolysis, GTPase activity is stimulated by the 30S ribosomal subunit.</text>
</comment>
<dbReference type="InterPro" id="IPR010914">
    <property type="entry name" value="RsgA_GTPase_dom"/>
</dbReference>
<keyword evidence="8 10" id="KW-0694">RNA-binding</keyword>
<evidence type="ECO:0000256" key="3">
    <source>
        <dbReference type="ARBA" id="ARBA00022723"/>
    </source>
</evidence>
<dbReference type="Pfam" id="PF03193">
    <property type="entry name" value="RsgA_GTPase"/>
    <property type="match status" value="1"/>
</dbReference>
<keyword evidence="3 10" id="KW-0479">Metal-binding</keyword>
<feature type="domain" description="CP-type G" evidence="12">
    <location>
        <begin position="59"/>
        <end position="222"/>
    </location>
</feature>
<dbReference type="InterPro" id="IPR031944">
    <property type="entry name" value="RsgA_N"/>
</dbReference>
<name>A0A5C7EHC7_9PROT</name>
<comment type="subunit">
    <text evidence="10">Monomer. Associates with 30S ribosomal subunit, binds 16S rRNA.</text>
</comment>
<evidence type="ECO:0000256" key="4">
    <source>
        <dbReference type="ARBA" id="ARBA00022730"/>
    </source>
</evidence>
<feature type="binding site" evidence="10">
    <location>
        <begin position="164"/>
        <end position="172"/>
    </location>
    <ligand>
        <name>GTP</name>
        <dbReference type="ChEBI" id="CHEBI:37565"/>
    </ligand>
</feature>
<evidence type="ECO:0000313" key="13">
    <source>
        <dbReference type="EMBL" id="TXF10689.1"/>
    </source>
</evidence>
<dbReference type="Proteomes" id="UP000321201">
    <property type="component" value="Unassembled WGS sequence"/>
</dbReference>
<comment type="cofactor">
    <cofactor evidence="10">
        <name>Zn(2+)</name>
        <dbReference type="ChEBI" id="CHEBI:29105"/>
    </cofactor>
    <text evidence="10">Binds 1 zinc ion per subunit.</text>
</comment>
<dbReference type="CDD" id="cd01854">
    <property type="entry name" value="YjeQ_EngC"/>
    <property type="match status" value="1"/>
</dbReference>
<evidence type="ECO:0000259" key="12">
    <source>
        <dbReference type="PROSITE" id="PS51721"/>
    </source>
</evidence>
<keyword evidence="1 10" id="KW-0963">Cytoplasm</keyword>
<feature type="binding site" evidence="10">
    <location>
        <position position="246"/>
    </location>
    <ligand>
        <name>Zn(2+)</name>
        <dbReference type="ChEBI" id="CHEBI:29105"/>
    </ligand>
</feature>
<dbReference type="PROSITE" id="PS50936">
    <property type="entry name" value="ENGC_GTPASE"/>
    <property type="match status" value="1"/>
</dbReference>
<comment type="caution">
    <text evidence="13">The sequence shown here is derived from an EMBL/GenBank/DDBJ whole genome shotgun (WGS) entry which is preliminary data.</text>
</comment>
<dbReference type="GO" id="GO:0005737">
    <property type="term" value="C:cytoplasm"/>
    <property type="evidence" value="ECO:0007669"/>
    <property type="project" value="UniProtKB-SubCell"/>
</dbReference>
<dbReference type="InParanoid" id="A0A5C7EHC7"/>
<dbReference type="HAMAP" id="MF_01820">
    <property type="entry name" value="GTPase_RsgA"/>
    <property type="match status" value="1"/>
</dbReference>
<dbReference type="InterPro" id="IPR004881">
    <property type="entry name" value="Ribosome_biogen_GTPase_RsgA"/>
</dbReference>
<sequence>MEGRVVAVYGRRFEVECDDGRRRQCVVKAKRSGVACGDRVRVRPIGEREGMIEEILPRENLLYRSDFHREKLIAANVTRVLVVVAPRPGFSEELLNRCLVAAQSQHVTPVIVLNKVDLVEAAAQVRQQLALYEDLGYPVVPVSAKQDVSPLRPYLEGHVAVLVGPSGVGKSTIVNALVPDARAATAEISEALDSGRHTTTSTRLYHLGPGTDLIDSPGMQAFGLSHLELPALAAAFPEFRPLLSACRFNDCRHLEEPDCAVRAAAEHGQVSKRRLAMYQALARELMARKLYA</sequence>
<dbReference type="Gene3D" id="1.10.40.50">
    <property type="entry name" value="Probable gtpase engc, domain 3"/>
    <property type="match status" value="1"/>
</dbReference>
<evidence type="ECO:0000313" key="14">
    <source>
        <dbReference type="Proteomes" id="UP000321201"/>
    </source>
</evidence>
<evidence type="ECO:0000256" key="2">
    <source>
        <dbReference type="ARBA" id="ARBA00022517"/>
    </source>
</evidence>
<feature type="domain" description="EngC GTPase" evidence="11">
    <location>
        <begin position="75"/>
        <end position="220"/>
    </location>
</feature>
<evidence type="ECO:0000259" key="11">
    <source>
        <dbReference type="PROSITE" id="PS50936"/>
    </source>
</evidence>
<proteinExistence type="inferred from homology"/>
<feature type="binding site" evidence="10">
    <location>
        <position position="253"/>
    </location>
    <ligand>
        <name>Zn(2+)</name>
        <dbReference type="ChEBI" id="CHEBI:29105"/>
    </ligand>
</feature>
<keyword evidence="7 10" id="KW-0862">Zinc</keyword>
<evidence type="ECO:0000256" key="6">
    <source>
        <dbReference type="ARBA" id="ARBA00022801"/>
    </source>
</evidence>
<feature type="binding site" evidence="10">
    <location>
        <position position="251"/>
    </location>
    <ligand>
        <name>Zn(2+)</name>
        <dbReference type="ChEBI" id="CHEBI:29105"/>
    </ligand>
</feature>
<evidence type="ECO:0000256" key="7">
    <source>
        <dbReference type="ARBA" id="ARBA00022833"/>
    </source>
</evidence>
<comment type="subcellular location">
    <subcellularLocation>
        <location evidence="10">Cytoplasm</location>
    </subcellularLocation>
</comment>
<feature type="binding site" evidence="10">
    <location>
        <position position="259"/>
    </location>
    <ligand>
        <name>Zn(2+)</name>
        <dbReference type="ChEBI" id="CHEBI:29105"/>
    </ligand>
</feature>
<dbReference type="AlphaFoldDB" id="A0A5C7EHC7"/>
<accession>A0A5C7EHC7</accession>
<dbReference type="SUPFAM" id="SSF52540">
    <property type="entry name" value="P-loop containing nucleoside triphosphate hydrolases"/>
    <property type="match status" value="1"/>
</dbReference>
<dbReference type="FunCoup" id="A0A5C7EHC7">
    <property type="interactions" value="399"/>
</dbReference>
<dbReference type="SUPFAM" id="SSF50249">
    <property type="entry name" value="Nucleic acid-binding proteins"/>
    <property type="match status" value="1"/>
</dbReference>
<dbReference type="PANTHER" id="PTHR32120:SF11">
    <property type="entry name" value="SMALL RIBOSOMAL SUBUNIT BIOGENESIS GTPASE RSGA 1, MITOCHONDRIAL-RELATED"/>
    <property type="match status" value="1"/>
</dbReference>
<dbReference type="GO" id="GO:0019843">
    <property type="term" value="F:rRNA binding"/>
    <property type="evidence" value="ECO:0007669"/>
    <property type="project" value="UniProtKB-KW"/>
</dbReference>
<dbReference type="Gene3D" id="2.40.50.140">
    <property type="entry name" value="Nucleic acid-binding proteins"/>
    <property type="match status" value="1"/>
</dbReference>
<keyword evidence="2 10" id="KW-0690">Ribosome biogenesis</keyword>
<keyword evidence="4 10" id="KW-0699">rRNA-binding</keyword>
<dbReference type="InterPro" id="IPR030378">
    <property type="entry name" value="G_CP_dom"/>
</dbReference>
<comment type="similarity">
    <text evidence="10">Belongs to the TRAFAC class YlqF/YawG GTPase family. RsgA subfamily.</text>
</comment>
<protein>
    <recommendedName>
        <fullName evidence="10">Small ribosomal subunit biogenesis GTPase RsgA</fullName>
        <ecNumber evidence="10">3.6.1.-</ecNumber>
    </recommendedName>
</protein>
<dbReference type="InterPro" id="IPR027417">
    <property type="entry name" value="P-loop_NTPase"/>
</dbReference>
<dbReference type="GO" id="GO:0005525">
    <property type="term" value="F:GTP binding"/>
    <property type="evidence" value="ECO:0007669"/>
    <property type="project" value="UniProtKB-UniRule"/>
</dbReference>
<evidence type="ECO:0000256" key="8">
    <source>
        <dbReference type="ARBA" id="ARBA00022884"/>
    </source>
</evidence>
<dbReference type="Gene3D" id="3.40.50.300">
    <property type="entry name" value="P-loop containing nucleotide triphosphate hydrolases"/>
    <property type="match status" value="1"/>
</dbReference>
<dbReference type="CDD" id="cd04466">
    <property type="entry name" value="S1_YloQ_GTPase"/>
    <property type="match status" value="1"/>
</dbReference>
<keyword evidence="14" id="KW-1185">Reference proteome</keyword>
<dbReference type="PROSITE" id="PS51721">
    <property type="entry name" value="G_CP"/>
    <property type="match status" value="1"/>
</dbReference>
<feature type="binding site" evidence="10">
    <location>
        <begin position="114"/>
        <end position="117"/>
    </location>
    <ligand>
        <name>GTP</name>
        <dbReference type="ChEBI" id="CHEBI:37565"/>
    </ligand>
</feature>
<evidence type="ECO:0000256" key="9">
    <source>
        <dbReference type="ARBA" id="ARBA00023134"/>
    </source>
</evidence>
<dbReference type="EC" id="3.6.1.-" evidence="10"/>
<dbReference type="InterPro" id="IPR012340">
    <property type="entry name" value="NA-bd_OB-fold"/>
</dbReference>
<dbReference type="NCBIfam" id="TIGR00157">
    <property type="entry name" value="ribosome small subunit-dependent GTPase A"/>
    <property type="match status" value="1"/>
</dbReference>
<evidence type="ECO:0000256" key="5">
    <source>
        <dbReference type="ARBA" id="ARBA00022741"/>
    </source>
</evidence>
<evidence type="ECO:0000256" key="1">
    <source>
        <dbReference type="ARBA" id="ARBA00022490"/>
    </source>
</evidence>
<gene>
    <name evidence="10 13" type="primary">rsgA</name>
    <name evidence="13" type="ORF">FR698_14160</name>
</gene>
<evidence type="ECO:0000256" key="10">
    <source>
        <dbReference type="HAMAP-Rule" id="MF_01820"/>
    </source>
</evidence>
<dbReference type="PANTHER" id="PTHR32120">
    <property type="entry name" value="SMALL RIBOSOMAL SUBUNIT BIOGENESIS GTPASE RSGA"/>
    <property type="match status" value="1"/>
</dbReference>
<dbReference type="GO" id="GO:0003924">
    <property type="term" value="F:GTPase activity"/>
    <property type="evidence" value="ECO:0007669"/>
    <property type="project" value="UniProtKB-UniRule"/>
</dbReference>
<dbReference type="OrthoDB" id="9809485at2"/>
<dbReference type="GO" id="GO:0042274">
    <property type="term" value="P:ribosomal small subunit biogenesis"/>
    <property type="evidence" value="ECO:0007669"/>
    <property type="project" value="UniProtKB-UniRule"/>
</dbReference>
<dbReference type="EMBL" id="VPFL01000024">
    <property type="protein sequence ID" value="TXF10689.1"/>
    <property type="molecule type" value="Genomic_DNA"/>
</dbReference>
<keyword evidence="6 10" id="KW-0378">Hydrolase</keyword>
<keyword evidence="9 10" id="KW-0342">GTP-binding</keyword>
<dbReference type="GO" id="GO:0046872">
    <property type="term" value="F:metal ion binding"/>
    <property type="evidence" value="ECO:0007669"/>
    <property type="project" value="UniProtKB-KW"/>
</dbReference>
<keyword evidence="5 10" id="KW-0547">Nucleotide-binding</keyword>
<reference evidence="13 14" key="1">
    <citation type="submission" date="2019-08" db="EMBL/GenBank/DDBJ databases">
        <title>Pelomicrobium methylotrophicum gen. nov., sp. nov. a moderately thermophilic, facultatively anaerobic, lithoautotrophic and methylotrophic bacterium isolated from a terrestrial mud volcano.</title>
        <authorList>
            <person name="Slobodkina G.B."/>
            <person name="Merkel A.Y."/>
            <person name="Slobodkin A.I."/>
        </authorList>
    </citation>
    <scope>NUCLEOTIDE SEQUENCE [LARGE SCALE GENOMIC DNA]</scope>
    <source>
        <strain evidence="13 14">SM250</strain>
    </source>
</reference>
<organism evidence="13 14">
    <name type="scientific">Pelomicrobium methylotrophicum</name>
    <dbReference type="NCBI Taxonomy" id="2602750"/>
    <lineage>
        <taxon>Bacteria</taxon>
        <taxon>Pseudomonadati</taxon>
        <taxon>Pseudomonadota</taxon>
        <taxon>Hydrogenophilia</taxon>
        <taxon>Hydrogenophilia incertae sedis</taxon>
        <taxon>Pelomicrobium</taxon>
    </lineage>
</organism>